<evidence type="ECO:0000313" key="2">
    <source>
        <dbReference type="Proteomes" id="UP000298652"/>
    </source>
</evidence>
<gene>
    <name evidence="1" type="ORF">SEVIR_9G386600v2</name>
</gene>
<dbReference type="EMBL" id="CM016560">
    <property type="protein sequence ID" value="TKV95813.1"/>
    <property type="molecule type" value="Genomic_DNA"/>
</dbReference>
<dbReference type="Gramene" id="TKV95813">
    <property type="protein sequence ID" value="TKV95813"/>
    <property type="gene ID" value="SEVIR_9G386600v2"/>
</dbReference>
<sequence length="101" mass="12389">MKNWICHGSFCSHFFFRNSRAFMHLQPDQNRFKQLQYWVHISRFKQKKKVCQKQNCGIRLKLIQHYVESVRASLDQVTDLHQCSDQQVPQMYFLHRFNKIE</sequence>
<protein>
    <submittedName>
        <fullName evidence="1">Uncharacterized protein</fullName>
    </submittedName>
</protein>
<proteinExistence type="predicted"/>
<organism evidence="1 2">
    <name type="scientific">Setaria viridis</name>
    <name type="common">Green bristlegrass</name>
    <name type="synonym">Setaria italica subsp. viridis</name>
    <dbReference type="NCBI Taxonomy" id="4556"/>
    <lineage>
        <taxon>Eukaryota</taxon>
        <taxon>Viridiplantae</taxon>
        <taxon>Streptophyta</taxon>
        <taxon>Embryophyta</taxon>
        <taxon>Tracheophyta</taxon>
        <taxon>Spermatophyta</taxon>
        <taxon>Magnoliopsida</taxon>
        <taxon>Liliopsida</taxon>
        <taxon>Poales</taxon>
        <taxon>Poaceae</taxon>
        <taxon>PACMAD clade</taxon>
        <taxon>Panicoideae</taxon>
        <taxon>Panicodae</taxon>
        <taxon>Paniceae</taxon>
        <taxon>Cenchrinae</taxon>
        <taxon>Setaria</taxon>
    </lineage>
</organism>
<accession>A0A4U6T529</accession>
<reference evidence="1" key="1">
    <citation type="submission" date="2019-03" db="EMBL/GenBank/DDBJ databases">
        <title>WGS assembly of Setaria viridis.</title>
        <authorList>
            <person name="Huang P."/>
            <person name="Jenkins J."/>
            <person name="Grimwood J."/>
            <person name="Barry K."/>
            <person name="Healey A."/>
            <person name="Mamidi S."/>
            <person name="Sreedasyam A."/>
            <person name="Shu S."/>
            <person name="Feldman M."/>
            <person name="Wu J."/>
            <person name="Yu Y."/>
            <person name="Chen C."/>
            <person name="Johnson J."/>
            <person name="Rokhsar D."/>
            <person name="Baxter I."/>
            <person name="Schmutz J."/>
            <person name="Brutnell T."/>
            <person name="Kellogg E."/>
        </authorList>
    </citation>
    <scope>NUCLEOTIDE SEQUENCE [LARGE SCALE GENOMIC DNA]</scope>
</reference>
<name>A0A4U6T529_SETVI</name>
<dbReference type="AlphaFoldDB" id="A0A4U6T529"/>
<keyword evidence="2" id="KW-1185">Reference proteome</keyword>
<dbReference type="Proteomes" id="UP000298652">
    <property type="component" value="Chromosome 9"/>
</dbReference>
<evidence type="ECO:0000313" key="1">
    <source>
        <dbReference type="EMBL" id="TKV95813.1"/>
    </source>
</evidence>